<dbReference type="EMBL" id="BLKM01001387">
    <property type="protein sequence ID" value="GFG40034.1"/>
    <property type="molecule type" value="Genomic_DNA"/>
</dbReference>
<protein>
    <submittedName>
        <fullName evidence="1">Uncharacterized protein</fullName>
    </submittedName>
</protein>
<gene>
    <name evidence="1" type="ORF">Cfor_02837</name>
</gene>
<organism evidence="1 2">
    <name type="scientific">Coptotermes formosanus</name>
    <name type="common">Formosan subterranean termite</name>
    <dbReference type="NCBI Taxonomy" id="36987"/>
    <lineage>
        <taxon>Eukaryota</taxon>
        <taxon>Metazoa</taxon>
        <taxon>Ecdysozoa</taxon>
        <taxon>Arthropoda</taxon>
        <taxon>Hexapoda</taxon>
        <taxon>Insecta</taxon>
        <taxon>Pterygota</taxon>
        <taxon>Neoptera</taxon>
        <taxon>Polyneoptera</taxon>
        <taxon>Dictyoptera</taxon>
        <taxon>Blattodea</taxon>
        <taxon>Blattoidea</taxon>
        <taxon>Termitoidae</taxon>
        <taxon>Rhinotermitidae</taxon>
        <taxon>Coptotermes</taxon>
    </lineage>
</organism>
<reference evidence="2" key="1">
    <citation type="submission" date="2020-01" db="EMBL/GenBank/DDBJ databases">
        <title>Draft genome sequence of the Termite Coptotermes fromosanus.</title>
        <authorList>
            <person name="Itakura S."/>
            <person name="Yosikawa Y."/>
            <person name="Umezawa K."/>
        </authorList>
    </citation>
    <scope>NUCLEOTIDE SEQUENCE [LARGE SCALE GENOMIC DNA]</scope>
</reference>
<comment type="caution">
    <text evidence="1">The sequence shown here is derived from an EMBL/GenBank/DDBJ whole genome shotgun (WGS) entry which is preliminary data.</text>
</comment>
<accession>A0A6L2Q6M7</accession>
<dbReference type="InParanoid" id="A0A6L2Q6M7"/>
<dbReference type="Proteomes" id="UP000502823">
    <property type="component" value="Unassembled WGS sequence"/>
</dbReference>
<sequence>MEDVQMNTTVTCGSTLQVYYDMYEKSKEKYAVEMQLYSSRTKPSGDDIPA</sequence>
<keyword evidence="2" id="KW-1185">Reference proteome</keyword>
<proteinExistence type="predicted"/>
<evidence type="ECO:0000313" key="1">
    <source>
        <dbReference type="EMBL" id="GFG40034.1"/>
    </source>
</evidence>
<dbReference type="AlphaFoldDB" id="A0A6L2Q6M7"/>
<name>A0A6L2Q6M7_COPFO</name>
<evidence type="ECO:0000313" key="2">
    <source>
        <dbReference type="Proteomes" id="UP000502823"/>
    </source>
</evidence>
<dbReference type="OrthoDB" id="10070927at2759"/>